<name>A0A8S1D7Z1_9INSE</name>
<dbReference type="Proteomes" id="UP000494165">
    <property type="component" value="Unassembled WGS sequence"/>
</dbReference>
<dbReference type="InterPro" id="IPR002413">
    <property type="entry name" value="V5_allergen-like"/>
</dbReference>
<dbReference type="Gene3D" id="3.40.33.10">
    <property type="entry name" value="CAP"/>
    <property type="match status" value="1"/>
</dbReference>
<dbReference type="PANTHER" id="PTHR10334">
    <property type="entry name" value="CYSTEINE-RICH SECRETORY PROTEIN-RELATED"/>
    <property type="match status" value="1"/>
</dbReference>
<dbReference type="SMART" id="SM00198">
    <property type="entry name" value="SCP"/>
    <property type="match status" value="1"/>
</dbReference>
<keyword evidence="2" id="KW-0732">Signal</keyword>
<gene>
    <name evidence="4" type="ORF">CLODIP_2_CD03407</name>
</gene>
<dbReference type="PRINTS" id="PR00838">
    <property type="entry name" value="V5ALLERGEN"/>
</dbReference>
<keyword evidence="1" id="KW-0472">Membrane</keyword>
<dbReference type="Pfam" id="PF00188">
    <property type="entry name" value="CAP"/>
    <property type="match status" value="1"/>
</dbReference>
<dbReference type="AlphaFoldDB" id="A0A8S1D7Z1"/>
<organism evidence="4 5">
    <name type="scientific">Cloeon dipterum</name>
    <dbReference type="NCBI Taxonomy" id="197152"/>
    <lineage>
        <taxon>Eukaryota</taxon>
        <taxon>Metazoa</taxon>
        <taxon>Ecdysozoa</taxon>
        <taxon>Arthropoda</taxon>
        <taxon>Hexapoda</taxon>
        <taxon>Insecta</taxon>
        <taxon>Pterygota</taxon>
        <taxon>Palaeoptera</taxon>
        <taxon>Ephemeroptera</taxon>
        <taxon>Pisciforma</taxon>
        <taxon>Baetidae</taxon>
        <taxon>Cloeon</taxon>
    </lineage>
</organism>
<feature type="transmembrane region" description="Helical" evidence="1">
    <location>
        <begin position="296"/>
        <end position="320"/>
    </location>
</feature>
<dbReference type="CDD" id="cd05380">
    <property type="entry name" value="CAP_euk"/>
    <property type="match status" value="1"/>
</dbReference>
<evidence type="ECO:0000313" key="4">
    <source>
        <dbReference type="EMBL" id="CAB3378347.1"/>
    </source>
</evidence>
<evidence type="ECO:0000259" key="3">
    <source>
        <dbReference type="SMART" id="SM00198"/>
    </source>
</evidence>
<dbReference type="InterPro" id="IPR035940">
    <property type="entry name" value="CAP_sf"/>
</dbReference>
<dbReference type="PRINTS" id="PR00837">
    <property type="entry name" value="V5TPXLIKE"/>
</dbReference>
<dbReference type="OrthoDB" id="43654at2759"/>
<comment type="caution">
    <text evidence="4">The sequence shown here is derived from an EMBL/GenBank/DDBJ whole genome shotgun (WGS) entry which is preliminary data.</text>
</comment>
<evidence type="ECO:0000256" key="1">
    <source>
        <dbReference type="SAM" id="Phobius"/>
    </source>
</evidence>
<keyword evidence="1" id="KW-0812">Transmembrane</keyword>
<reference evidence="4 5" key="1">
    <citation type="submission" date="2020-04" db="EMBL/GenBank/DDBJ databases">
        <authorList>
            <person name="Alioto T."/>
            <person name="Alioto T."/>
            <person name="Gomez Garrido J."/>
        </authorList>
    </citation>
    <scope>NUCLEOTIDE SEQUENCE [LARGE SCALE GENOMIC DNA]</scope>
</reference>
<proteinExistence type="predicted"/>
<keyword evidence="5" id="KW-1185">Reference proteome</keyword>
<dbReference type="InterPro" id="IPR001283">
    <property type="entry name" value="CRISP-related"/>
</dbReference>
<feature type="signal peptide" evidence="2">
    <location>
        <begin position="1"/>
        <end position="19"/>
    </location>
</feature>
<dbReference type="SUPFAM" id="SSF55797">
    <property type="entry name" value="PR-1-like"/>
    <property type="match status" value="1"/>
</dbReference>
<feature type="chain" id="PRO_5035729692" description="SCP domain-containing protein" evidence="2">
    <location>
        <begin position="20"/>
        <end position="327"/>
    </location>
</feature>
<protein>
    <recommendedName>
        <fullName evidence="3">SCP domain-containing protein</fullName>
    </recommendedName>
</protein>
<dbReference type="EMBL" id="CADEPI010000162">
    <property type="protein sequence ID" value="CAB3378347.1"/>
    <property type="molecule type" value="Genomic_DNA"/>
</dbReference>
<dbReference type="InterPro" id="IPR014044">
    <property type="entry name" value="CAP_dom"/>
</dbReference>
<keyword evidence="1" id="KW-1133">Transmembrane helix</keyword>
<sequence length="327" mass="37169">MSFFTRLLLLSLVLGRGWADGNETCHDERYAKYSNHVMCLEPKSCPEKELKVTETDRQDQQAVLHALNTFRSVIASGRTAVYHPAANMRQLTWDDELAAVAQRLAEQCSQTANFNISIDRFPVGQVIVSEEKYPMSWEMESPPHLMNLTRLLFSHAFDYSYLIKDIPHWRSTPTGDDFSQLIWAESHLVGCGFSLFVDDGSGVHMLVCLFGPKGNVVNASVYVEGEPHCGVSSKNYKGLCTKKAVNRAFEPIPCKDANFSAKYGVMCEPGDHYPQWVASGLLYERMPCDERFWRKMYYFTLTAVLTTLLASVLGSLFYYYQKKLFII</sequence>
<accession>A0A8S1D7Z1</accession>
<evidence type="ECO:0000256" key="2">
    <source>
        <dbReference type="SAM" id="SignalP"/>
    </source>
</evidence>
<feature type="domain" description="SCP" evidence="3">
    <location>
        <begin position="58"/>
        <end position="218"/>
    </location>
</feature>
<evidence type="ECO:0000313" key="5">
    <source>
        <dbReference type="Proteomes" id="UP000494165"/>
    </source>
</evidence>